<dbReference type="Proteomes" id="UP000183656">
    <property type="component" value="Unassembled WGS sequence"/>
</dbReference>
<reference evidence="2 3" key="1">
    <citation type="submission" date="2016-10" db="EMBL/GenBank/DDBJ databases">
        <authorList>
            <person name="de Groot N.N."/>
        </authorList>
    </citation>
    <scope>NUCLEOTIDE SEQUENCE [LARGE SCALE GENOMIC DNA]</scope>
    <source>
        <strain evidence="2 3">R-24608</strain>
    </source>
</reference>
<dbReference type="Gene3D" id="3.30.420.40">
    <property type="match status" value="2"/>
</dbReference>
<dbReference type="RefSeq" id="WP_074930433.1">
    <property type="nucleotide sequence ID" value="NZ_CYIG01000061.1"/>
</dbReference>
<dbReference type="STRING" id="343013.SAMN04489707_105622"/>
<dbReference type="Pfam" id="PF17989">
    <property type="entry name" value="ALP_N"/>
    <property type="match status" value="1"/>
</dbReference>
<dbReference type="EMBL" id="FPBX01000056">
    <property type="protein sequence ID" value="SFU98181.1"/>
    <property type="molecule type" value="Genomic_DNA"/>
</dbReference>
<dbReference type="InterPro" id="IPR043129">
    <property type="entry name" value="ATPase_NBD"/>
</dbReference>
<organism evidence="2 3">
    <name type="scientific">Paenacidovorax caeni</name>
    <dbReference type="NCBI Taxonomy" id="343013"/>
    <lineage>
        <taxon>Bacteria</taxon>
        <taxon>Pseudomonadati</taxon>
        <taxon>Pseudomonadota</taxon>
        <taxon>Betaproteobacteria</taxon>
        <taxon>Burkholderiales</taxon>
        <taxon>Comamonadaceae</taxon>
        <taxon>Paenacidovorax</taxon>
    </lineage>
</organism>
<dbReference type="SUPFAM" id="SSF53067">
    <property type="entry name" value="Actin-like ATPase domain"/>
    <property type="match status" value="2"/>
</dbReference>
<dbReference type="InterPro" id="IPR040607">
    <property type="entry name" value="ALP_N"/>
</dbReference>
<name>A0A1I7KLB5_9BURK</name>
<keyword evidence="3" id="KW-1185">Reference proteome</keyword>
<sequence>MNIVGLDIGYSNLKLAYGNSEKGMQTAIRPAGAAPADRFGSRFDGKEQDDFLHVLVGDEPFIAGVSSDRAEMWERSLHSEYARTPSYTALFHAGLLLSGMTEVDVLVTGLPVDQYKDEVRRAELEKQFIGKHKITPKRTVEISKVKVVAQPTGGLFDMISQDDEENPLIDEDARILVVDPGFFSLDWVLISNGQLQRGSSGTSHQASSVLLEQAGILIAEEYGSKPTVETFEKAIRAGKKSLLVMGQRVDIEPYLKRASDLLSANTATSILTSLRVEKMSPDIVVLVGGGADFFRGAVQTAFPKLKVISPQNPVLSIARGYWELGAA</sequence>
<dbReference type="AlphaFoldDB" id="A0A1I7KLB5"/>
<proteinExistence type="predicted"/>
<evidence type="ECO:0000259" key="1">
    <source>
        <dbReference type="Pfam" id="PF17989"/>
    </source>
</evidence>
<evidence type="ECO:0000313" key="3">
    <source>
        <dbReference type="Proteomes" id="UP000183656"/>
    </source>
</evidence>
<accession>A0A1I7KLB5</accession>
<feature type="domain" description="Actin-like protein N-terminal" evidence="1">
    <location>
        <begin position="5"/>
        <end position="153"/>
    </location>
</feature>
<evidence type="ECO:0000313" key="2">
    <source>
        <dbReference type="EMBL" id="SFU98181.1"/>
    </source>
</evidence>
<gene>
    <name evidence="2" type="ORF">SAMN04489707_105622</name>
</gene>
<protein>
    <submittedName>
        <fullName evidence="2">Plasmid segregation protein ParM</fullName>
    </submittedName>
</protein>